<dbReference type="Proteomes" id="UP000008864">
    <property type="component" value="Unassembled WGS sequence"/>
</dbReference>
<organism evidence="3 4">
    <name type="scientific">Trichophyton rubrum (strain ATCC MYA-4607 / CBS 118892)</name>
    <name type="common">Athlete's foot fungus</name>
    <dbReference type="NCBI Taxonomy" id="559305"/>
    <lineage>
        <taxon>Eukaryota</taxon>
        <taxon>Fungi</taxon>
        <taxon>Dikarya</taxon>
        <taxon>Ascomycota</taxon>
        <taxon>Pezizomycotina</taxon>
        <taxon>Eurotiomycetes</taxon>
        <taxon>Eurotiomycetidae</taxon>
        <taxon>Onygenales</taxon>
        <taxon>Arthrodermataceae</taxon>
        <taxon>Trichophyton</taxon>
    </lineage>
</organism>
<keyword evidence="2" id="KW-1133">Transmembrane helix</keyword>
<keyword evidence="2" id="KW-0472">Membrane</keyword>
<proteinExistence type="predicted"/>
<protein>
    <submittedName>
        <fullName evidence="3">Uncharacterized protein</fullName>
    </submittedName>
</protein>
<feature type="compositionally biased region" description="Polar residues" evidence="1">
    <location>
        <begin position="141"/>
        <end position="151"/>
    </location>
</feature>
<feature type="compositionally biased region" description="Basic and acidic residues" evidence="1">
    <location>
        <begin position="123"/>
        <end position="132"/>
    </location>
</feature>
<name>A0A080WJP1_TRIRC</name>
<accession>A0A080WJP1</accession>
<keyword evidence="4" id="KW-1185">Reference proteome</keyword>
<dbReference type="RefSeq" id="XP_047606400.1">
    <property type="nucleotide sequence ID" value="XM_047751178.1"/>
</dbReference>
<feature type="region of interest" description="Disordered" evidence="1">
    <location>
        <begin position="104"/>
        <end position="190"/>
    </location>
</feature>
<dbReference type="AlphaFoldDB" id="A0A080WJP1"/>
<sequence>MINYYFFFFFILIIIVVVFIIIFKNPISTQQVQLCLRVPQTCTRTPRGLRVCTEYSVSSSGIPIPGRHNPSSEDYNILPTDRLPHASRACVGKGTSGAESLLVTEQQRPPSNPSALPWPASEGAHKSKRGEPRAPTALLQRHQQGNMNTIRTLDENRIGPPFSASSSVVRPGTPRQAGRSDGVITRLAEG</sequence>
<keyword evidence="2" id="KW-0812">Transmembrane</keyword>
<evidence type="ECO:0000313" key="3">
    <source>
        <dbReference type="EMBL" id="KFL61724.1"/>
    </source>
</evidence>
<reference evidence="4" key="1">
    <citation type="journal article" date="2012" name="MBio">
        <title>Comparative genome analysis of Trichophyton rubrum and related dermatophytes reveals candidate genes involved in infection.</title>
        <authorList>
            <person name="Martinez D.A."/>
            <person name="Oliver B.G."/>
            <person name="Graeser Y."/>
            <person name="Goldberg J.M."/>
            <person name="Li W."/>
            <person name="Martinez-Rossi N.M."/>
            <person name="Monod M."/>
            <person name="Shelest E."/>
            <person name="Barton R.C."/>
            <person name="Birch E."/>
            <person name="Brakhage A.A."/>
            <person name="Chen Z."/>
            <person name="Gurr S.J."/>
            <person name="Heiman D."/>
            <person name="Heitman J."/>
            <person name="Kosti I."/>
            <person name="Rossi A."/>
            <person name="Saif S."/>
            <person name="Samalova M."/>
            <person name="Saunders C.W."/>
            <person name="Shea T."/>
            <person name="Summerbell R.C."/>
            <person name="Xu J."/>
            <person name="Young S."/>
            <person name="Zeng Q."/>
            <person name="Birren B.W."/>
            <person name="Cuomo C.A."/>
            <person name="White T.C."/>
        </authorList>
    </citation>
    <scope>NUCLEOTIDE SEQUENCE [LARGE SCALE GENOMIC DNA]</scope>
    <source>
        <strain evidence="4">ATCC MYA-4607 / CBS 118892</strain>
    </source>
</reference>
<dbReference type="EMBL" id="GG700652">
    <property type="protein sequence ID" value="KFL61724.1"/>
    <property type="molecule type" value="Genomic_DNA"/>
</dbReference>
<dbReference type="VEuPathDB" id="FungiDB:TERG_12182"/>
<feature type="transmembrane region" description="Helical" evidence="2">
    <location>
        <begin position="6"/>
        <end position="23"/>
    </location>
</feature>
<dbReference type="InParanoid" id="A0A080WJP1"/>
<gene>
    <name evidence="3" type="ORF">TERG_12182</name>
</gene>
<evidence type="ECO:0000256" key="2">
    <source>
        <dbReference type="SAM" id="Phobius"/>
    </source>
</evidence>
<evidence type="ECO:0000256" key="1">
    <source>
        <dbReference type="SAM" id="MobiDB-lite"/>
    </source>
</evidence>
<dbReference type="GeneID" id="71777444"/>
<evidence type="ECO:0000313" key="4">
    <source>
        <dbReference type="Proteomes" id="UP000008864"/>
    </source>
</evidence>
<dbReference type="HOGENOM" id="CLU_1428947_0_0_1"/>